<gene>
    <name evidence="7" type="primary">flgK</name>
    <name evidence="10" type="ORF">AD945_05790</name>
</gene>
<dbReference type="SUPFAM" id="SSF64518">
    <property type="entry name" value="Phase 1 flagellin"/>
    <property type="match status" value="1"/>
</dbReference>
<evidence type="ECO:0000256" key="6">
    <source>
        <dbReference type="ARBA" id="ARBA00023143"/>
    </source>
</evidence>
<dbReference type="PRINTS" id="PR01005">
    <property type="entry name" value="FLGHOOKAP1"/>
</dbReference>
<dbReference type="PANTHER" id="PTHR30033:SF1">
    <property type="entry name" value="FLAGELLAR HOOK-ASSOCIATED PROTEIN 1"/>
    <property type="match status" value="1"/>
</dbReference>
<protein>
    <recommendedName>
        <fullName evidence="4 7">Flagellar hook-associated protein 1</fullName>
        <shortName evidence="7">HAP1</shortName>
    </recommendedName>
</protein>
<keyword evidence="5 7" id="KW-0964">Secreted</keyword>
<accession>A0A149TKJ2</accession>
<sequence length="510" mass="51194">MGLNSALSIATSGLNVVQNAMAVASNNVSNAGTSGYIKESANVQSSVAGNTGNGVRTAATTLATNQQVQKALYAQNADVAAYTASSNSLSNITALQGSTSATSGSSGTLSDELGNLQSALTSLTSTPDSASAQSTVVSAASTFAQSVNTLASAYQTQRQTAQNAVVSSVSDINTDLTTIGTLSTKIMNLKSTGQDTAALENQRYTALSSLSSELSVSWSESANGDMTIATADGITLPTRDTSSSSGATVSSTWPLTTSSAQISVSTTYPGTSSSNTIPAITLNGRDVTTHLTGGTLGANITLRDTTLPTMQAQLDSLSSTVATRFQAQGMSLFTTSGTNGVVPGTSQTDLVPTGSVGFSQDISVSSTYSSDPSQLLDSTTSGTQTIQNVLSYTFGTTSDASGTAQTAAPSSNLGMTGTLSTGYTGNQKIISLATSLTANQAATASDASSGLALSQTTQSSLTSNLSGTSTVSIDTEMANIVTLQNAYAANAKVVSTVQTMFSALLSAIGT</sequence>
<keyword evidence="10" id="KW-0966">Cell projection</keyword>
<comment type="caution">
    <text evidence="10">The sequence shown here is derived from an EMBL/GenBank/DDBJ whole genome shotgun (WGS) entry which is preliminary data.</text>
</comment>
<evidence type="ECO:0000313" key="11">
    <source>
        <dbReference type="Proteomes" id="UP000075636"/>
    </source>
</evidence>
<dbReference type="GO" id="GO:0009424">
    <property type="term" value="C:bacterial-type flagellum hook"/>
    <property type="evidence" value="ECO:0007669"/>
    <property type="project" value="UniProtKB-UniRule"/>
</dbReference>
<evidence type="ECO:0000256" key="3">
    <source>
        <dbReference type="ARBA" id="ARBA00009677"/>
    </source>
</evidence>
<dbReference type="InterPro" id="IPR010930">
    <property type="entry name" value="Flg_bb/hook_C_dom"/>
</dbReference>
<organism evidence="10 11">
    <name type="scientific">Gluconobacter albidus</name>
    <dbReference type="NCBI Taxonomy" id="318683"/>
    <lineage>
        <taxon>Bacteria</taxon>
        <taxon>Pseudomonadati</taxon>
        <taxon>Pseudomonadota</taxon>
        <taxon>Alphaproteobacteria</taxon>
        <taxon>Acetobacterales</taxon>
        <taxon>Acetobacteraceae</taxon>
        <taxon>Gluconobacter</taxon>
    </lineage>
</organism>
<dbReference type="OrthoDB" id="7181295at2"/>
<name>A0A149TKJ2_9PROT</name>
<dbReference type="STRING" id="318683.A0U94_12715"/>
<dbReference type="AlphaFoldDB" id="A0A149TKJ2"/>
<comment type="subcellular location">
    <subcellularLocation>
        <location evidence="1 7">Bacterial flagellum</location>
    </subcellularLocation>
    <subcellularLocation>
        <location evidence="2 7">Secreted</location>
    </subcellularLocation>
</comment>
<comment type="similarity">
    <text evidence="3 7">Belongs to the flagella basal body rod proteins family.</text>
</comment>
<evidence type="ECO:0000259" key="8">
    <source>
        <dbReference type="Pfam" id="PF06429"/>
    </source>
</evidence>
<evidence type="ECO:0000259" key="9">
    <source>
        <dbReference type="Pfam" id="PF22638"/>
    </source>
</evidence>
<feature type="domain" description="Flagellar hook-associated protein FlgK helical" evidence="9">
    <location>
        <begin position="103"/>
        <end position="339"/>
    </location>
</feature>
<dbReference type="GO" id="GO:0044780">
    <property type="term" value="P:bacterial-type flagellum assembly"/>
    <property type="evidence" value="ECO:0007669"/>
    <property type="project" value="InterPro"/>
</dbReference>
<proteinExistence type="inferred from homology"/>
<evidence type="ECO:0000313" key="10">
    <source>
        <dbReference type="EMBL" id="KXV49019.1"/>
    </source>
</evidence>
<evidence type="ECO:0000256" key="1">
    <source>
        <dbReference type="ARBA" id="ARBA00004365"/>
    </source>
</evidence>
<dbReference type="RefSeq" id="WP_062107177.1">
    <property type="nucleotide sequence ID" value="NZ_LHZR01000099.1"/>
</dbReference>
<dbReference type="InterPro" id="IPR002371">
    <property type="entry name" value="FlgK"/>
</dbReference>
<dbReference type="GO" id="GO:0005198">
    <property type="term" value="F:structural molecule activity"/>
    <property type="evidence" value="ECO:0007669"/>
    <property type="project" value="UniProtKB-UniRule"/>
</dbReference>
<keyword evidence="6 7" id="KW-0975">Bacterial flagellum</keyword>
<keyword evidence="10" id="KW-0969">Cilium</keyword>
<dbReference type="InterPro" id="IPR053927">
    <property type="entry name" value="FlgK_helical"/>
</dbReference>
<evidence type="ECO:0000256" key="4">
    <source>
        <dbReference type="ARBA" id="ARBA00016244"/>
    </source>
</evidence>
<dbReference type="NCBIfam" id="TIGR02492">
    <property type="entry name" value="flgK_ends"/>
    <property type="match status" value="1"/>
</dbReference>
<dbReference type="Proteomes" id="UP000075636">
    <property type="component" value="Unassembled WGS sequence"/>
</dbReference>
<dbReference type="EMBL" id="LHZR01000099">
    <property type="protein sequence ID" value="KXV49019.1"/>
    <property type="molecule type" value="Genomic_DNA"/>
</dbReference>
<dbReference type="Pfam" id="PF06429">
    <property type="entry name" value="Flg_bbr_C"/>
    <property type="match status" value="1"/>
</dbReference>
<keyword evidence="10" id="KW-0282">Flagellum</keyword>
<dbReference type="Pfam" id="PF22638">
    <property type="entry name" value="FlgK_D1"/>
    <property type="match status" value="1"/>
</dbReference>
<dbReference type="PANTHER" id="PTHR30033">
    <property type="entry name" value="FLAGELLAR HOOK-ASSOCIATED PROTEIN 1"/>
    <property type="match status" value="1"/>
</dbReference>
<reference evidence="10 11" key="1">
    <citation type="submission" date="2015-06" db="EMBL/GenBank/DDBJ databases">
        <title>Improved classification and identification of acetic acid bacteria using matrix-assisted laser desorption/ionization time-of-flight mass spectrometry; Gluconobacter nephelii and Gluconobacter uchimurae are later heterotypic synonyms of Gluconobacter japonicus and Gluconobacter oxydans, respectively.</title>
        <authorList>
            <person name="Li L."/>
            <person name="Cleenwerck I."/>
            <person name="De Vuyst L."/>
            <person name="Vandamme P."/>
        </authorList>
    </citation>
    <scope>NUCLEOTIDE SEQUENCE [LARGE SCALE GENOMIC DNA]</scope>
    <source>
        <strain evidence="10 11">LMG 1768</strain>
    </source>
</reference>
<evidence type="ECO:0000256" key="2">
    <source>
        <dbReference type="ARBA" id="ARBA00004613"/>
    </source>
</evidence>
<evidence type="ECO:0000256" key="5">
    <source>
        <dbReference type="ARBA" id="ARBA00022525"/>
    </source>
</evidence>
<dbReference type="GO" id="GO:0005576">
    <property type="term" value="C:extracellular region"/>
    <property type="evidence" value="ECO:0007669"/>
    <property type="project" value="UniProtKB-SubCell"/>
</dbReference>
<evidence type="ECO:0000256" key="7">
    <source>
        <dbReference type="RuleBase" id="RU362065"/>
    </source>
</evidence>
<dbReference type="PATRIC" id="fig|318683.6.peg.3683"/>
<feature type="domain" description="Flagellar basal-body/hook protein C-terminal" evidence="8">
    <location>
        <begin position="468"/>
        <end position="506"/>
    </location>
</feature>